<evidence type="ECO:0000313" key="5">
    <source>
        <dbReference type="EMBL" id="MQY03555.1"/>
    </source>
</evidence>
<proteinExistence type="predicted"/>
<dbReference type="PANTHER" id="PTHR10587">
    <property type="entry name" value="GLYCOSYL TRANSFERASE-RELATED"/>
    <property type="match status" value="1"/>
</dbReference>
<keyword evidence="2" id="KW-0378">Hydrolase</keyword>
<dbReference type="EMBL" id="WEGH01000001">
    <property type="protein sequence ID" value="MQY03555.1"/>
    <property type="molecule type" value="Genomic_DNA"/>
</dbReference>
<reference evidence="5 6" key="1">
    <citation type="submission" date="2019-10" db="EMBL/GenBank/DDBJ databases">
        <title>Actinomadura rubteroloni sp. nov. and Actinomadura macrotermitis sp. nov., isolated from the gut of fungus growing-termite Macrotermes natalensis.</title>
        <authorList>
            <person name="Benndorf R."/>
            <person name="Martin K."/>
            <person name="Kuefner M."/>
            <person name="De Beer W."/>
            <person name="Kaster A.-K."/>
            <person name="Vollmers J."/>
            <person name="Poulsen M."/>
            <person name="Beemelmanns C."/>
        </authorList>
    </citation>
    <scope>NUCLEOTIDE SEQUENCE [LARGE SCALE GENOMIC DNA]</scope>
    <source>
        <strain evidence="5 6">RB68</strain>
    </source>
</reference>
<dbReference type="Proteomes" id="UP000487268">
    <property type="component" value="Unassembled WGS sequence"/>
</dbReference>
<evidence type="ECO:0000256" key="2">
    <source>
        <dbReference type="ARBA" id="ARBA00022801"/>
    </source>
</evidence>
<evidence type="ECO:0000256" key="3">
    <source>
        <dbReference type="SAM" id="MobiDB-lite"/>
    </source>
</evidence>
<dbReference type="InterPro" id="IPR011330">
    <property type="entry name" value="Glyco_hydro/deAcase_b/a-brl"/>
</dbReference>
<dbReference type="PANTHER" id="PTHR10587:SF133">
    <property type="entry name" value="CHITIN DEACETYLASE 1-RELATED"/>
    <property type="match status" value="1"/>
</dbReference>
<feature type="region of interest" description="Disordered" evidence="3">
    <location>
        <begin position="32"/>
        <end position="61"/>
    </location>
</feature>
<gene>
    <name evidence="5" type="ORF">ACRB68_15990</name>
</gene>
<dbReference type="GO" id="GO:0016810">
    <property type="term" value="F:hydrolase activity, acting on carbon-nitrogen (but not peptide) bonds"/>
    <property type="evidence" value="ECO:0007669"/>
    <property type="project" value="InterPro"/>
</dbReference>
<evidence type="ECO:0000256" key="1">
    <source>
        <dbReference type="ARBA" id="ARBA00022723"/>
    </source>
</evidence>
<name>A0A7K0BQU4_9ACTN</name>
<keyword evidence="6" id="KW-1185">Reference proteome</keyword>
<dbReference type="Gene3D" id="3.20.20.370">
    <property type="entry name" value="Glycoside hydrolase/deacetylase"/>
    <property type="match status" value="1"/>
</dbReference>
<accession>A0A7K0BQU4</accession>
<evidence type="ECO:0000313" key="6">
    <source>
        <dbReference type="Proteomes" id="UP000487268"/>
    </source>
</evidence>
<dbReference type="RefSeq" id="WP_153531456.1">
    <property type="nucleotide sequence ID" value="NZ_WEGH01000001.1"/>
</dbReference>
<feature type="domain" description="NodB homology" evidence="4">
    <location>
        <begin position="85"/>
        <end position="265"/>
    </location>
</feature>
<dbReference type="PROSITE" id="PS51677">
    <property type="entry name" value="NODB"/>
    <property type="match status" value="1"/>
</dbReference>
<dbReference type="InterPro" id="IPR050248">
    <property type="entry name" value="Polysacc_deacetylase_ArnD"/>
</dbReference>
<evidence type="ECO:0000259" key="4">
    <source>
        <dbReference type="PROSITE" id="PS51677"/>
    </source>
</evidence>
<dbReference type="SUPFAM" id="SSF88713">
    <property type="entry name" value="Glycoside hydrolase/deacetylase"/>
    <property type="match status" value="1"/>
</dbReference>
<protein>
    <recommendedName>
        <fullName evidence="4">NodB homology domain-containing protein</fullName>
    </recommendedName>
</protein>
<sequence>MSRRRFLGVITAAGFTGAATLGAGIALEDRYGGRSGSGAATARHASLAHPKPKTAPPPGWTQARLQTTATPVHTLREFQPPPPPNAVALTIDDGPHPEWTPRMLDLLAKHDVKATFSLIGVQVKEQPKIVERIVAAGHQISNHTMNHPTPFTAIGRERIHAEITEARVRIEEATGFAPRYFRSPGGAWNPYTLQLCAEQGMTPIDWDIDPRDWARPGTAHIERAMLAAAPGAILLCHDGGGDRAQTLLALDRVLPALKARGLKFVSL</sequence>
<dbReference type="AlphaFoldDB" id="A0A7K0BQU4"/>
<dbReference type="GO" id="GO:0005975">
    <property type="term" value="P:carbohydrate metabolic process"/>
    <property type="evidence" value="ECO:0007669"/>
    <property type="project" value="InterPro"/>
</dbReference>
<keyword evidence="1" id="KW-0479">Metal-binding</keyword>
<dbReference type="InterPro" id="IPR002509">
    <property type="entry name" value="NODB_dom"/>
</dbReference>
<dbReference type="GO" id="GO:0046872">
    <property type="term" value="F:metal ion binding"/>
    <property type="evidence" value="ECO:0007669"/>
    <property type="project" value="UniProtKB-KW"/>
</dbReference>
<dbReference type="OrthoDB" id="3521160at2"/>
<dbReference type="Pfam" id="PF01522">
    <property type="entry name" value="Polysacc_deac_1"/>
    <property type="match status" value="1"/>
</dbReference>
<organism evidence="5 6">
    <name type="scientific">Actinomadura macrotermitis</name>
    <dbReference type="NCBI Taxonomy" id="2585200"/>
    <lineage>
        <taxon>Bacteria</taxon>
        <taxon>Bacillati</taxon>
        <taxon>Actinomycetota</taxon>
        <taxon>Actinomycetes</taxon>
        <taxon>Streptosporangiales</taxon>
        <taxon>Thermomonosporaceae</taxon>
        <taxon>Actinomadura</taxon>
    </lineage>
</organism>
<dbReference type="CDD" id="cd10917">
    <property type="entry name" value="CE4_NodB_like_6s_7s"/>
    <property type="match status" value="1"/>
</dbReference>
<comment type="caution">
    <text evidence="5">The sequence shown here is derived from an EMBL/GenBank/DDBJ whole genome shotgun (WGS) entry which is preliminary data.</text>
</comment>
<dbReference type="GO" id="GO:0016020">
    <property type="term" value="C:membrane"/>
    <property type="evidence" value="ECO:0007669"/>
    <property type="project" value="TreeGrafter"/>
</dbReference>